<dbReference type="Gene3D" id="3.90.400.10">
    <property type="entry name" value="Oligo-1,6-glucosidase, Domain 2"/>
    <property type="match status" value="1"/>
</dbReference>
<dbReference type="Gene3D" id="3.20.20.80">
    <property type="entry name" value="Glycosidases"/>
    <property type="match status" value="1"/>
</dbReference>
<dbReference type="EMBL" id="BAABDE010000016">
    <property type="protein sequence ID" value="GAA3797815.1"/>
    <property type="molecule type" value="Genomic_DNA"/>
</dbReference>
<dbReference type="InterPro" id="IPR017853">
    <property type="entry name" value="GH"/>
</dbReference>
<dbReference type="InterPro" id="IPR045857">
    <property type="entry name" value="O16G_dom_2"/>
</dbReference>
<dbReference type="GO" id="GO:0016787">
    <property type="term" value="F:hydrolase activity"/>
    <property type="evidence" value="ECO:0007669"/>
    <property type="project" value="UniProtKB-KW"/>
</dbReference>
<comment type="similarity">
    <text evidence="1">Belongs to the glycosyl hydrolase 13 family.</text>
</comment>
<dbReference type="PANTHER" id="PTHR10357:SF179">
    <property type="entry name" value="NEUTRAL AND BASIC AMINO ACID TRANSPORT PROTEIN RBAT"/>
    <property type="match status" value="1"/>
</dbReference>
<feature type="domain" description="Glycosyl hydrolase family 13 catalytic" evidence="2">
    <location>
        <begin position="15"/>
        <end position="402"/>
    </location>
</feature>
<reference evidence="4" key="1">
    <citation type="journal article" date="2019" name="Int. J. Syst. Evol. Microbiol.">
        <title>The Global Catalogue of Microorganisms (GCM) 10K type strain sequencing project: providing services to taxonomists for standard genome sequencing and annotation.</title>
        <authorList>
            <consortium name="The Broad Institute Genomics Platform"/>
            <consortium name="The Broad Institute Genome Sequencing Center for Infectious Disease"/>
            <person name="Wu L."/>
            <person name="Ma J."/>
        </authorList>
    </citation>
    <scope>NUCLEOTIDE SEQUENCE [LARGE SCALE GENOMIC DNA]</scope>
    <source>
        <strain evidence="4">JCM 17138</strain>
    </source>
</reference>
<dbReference type="SMART" id="SM00642">
    <property type="entry name" value="Aamy"/>
    <property type="match status" value="1"/>
</dbReference>
<keyword evidence="3" id="KW-0378">Hydrolase</keyword>
<gene>
    <name evidence="3" type="ORF">GCM10022403_034580</name>
</gene>
<dbReference type="PANTHER" id="PTHR10357">
    <property type="entry name" value="ALPHA-AMYLASE FAMILY MEMBER"/>
    <property type="match status" value="1"/>
</dbReference>
<name>A0ABP7HTJ4_9ACTN</name>
<protein>
    <submittedName>
        <fullName evidence="3">Alpha-amylase family glycosyl hydrolase</fullName>
    </submittedName>
</protein>
<dbReference type="CDD" id="cd11331">
    <property type="entry name" value="AmyAc_OligoGlu_like"/>
    <property type="match status" value="1"/>
</dbReference>
<dbReference type="SUPFAM" id="SSF51445">
    <property type="entry name" value="(Trans)glycosidases"/>
    <property type="match status" value="1"/>
</dbReference>
<evidence type="ECO:0000259" key="2">
    <source>
        <dbReference type="SMART" id="SM00642"/>
    </source>
</evidence>
<sequence length="558" mass="62366">MSGDTDWWRKAVIYQIYPRSFADSNNDGIGDLRGITRRLDHIRDLGADAVWLSPFYQSPMRDFGYDVSDYCAVDPLFGTLHDFKHLLAEAHDRGIRVLVDFVPNHTSSDHPWFQESVSGRDNGHRDWYVWRDPAADGGPPNNWLSLFGGGPAWTFDERSGQYYLHSFLPTMPELNWRNPAVQRAMFDVVRFWLDLGVDGFRIDCAHFLMKDPAFRDNPPADTGLLSMHRPYGKYDEQIHLYDKGHEDVHGIYRDLRALLDSYSSTSQRIAIGEIHVFDWAEWATYYGADLDELHMPFNFGLLQSKWEAGEVNSFIRAVDQAVPPGAWPSWVLGNHDEPRIASRVGVKQARVAMLLLLTLRGTPTIYYGDELGLPDATVPPHLIQDPWALASGGLNLGRDPQRAPMLWHDAPHAGFTSDEVSPWLPLAADPAAHSVAAQHQDGRSMLNFTRSLLSLRRRTPALHGGEQRLLEGLPEGLVGYHRTDGTDTFIVLLNLGSDTLTVSDPQSLSTDGSSLHIILSTAVDQPPAEQHPIPAAWPVVLQGDEGLILVLADGGQQP</sequence>
<evidence type="ECO:0000313" key="3">
    <source>
        <dbReference type="EMBL" id="GAA3797815.1"/>
    </source>
</evidence>
<accession>A0ABP7HTJ4</accession>
<keyword evidence="4" id="KW-1185">Reference proteome</keyword>
<dbReference type="RefSeq" id="WP_275780147.1">
    <property type="nucleotide sequence ID" value="NZ_BAABDE010000016.1"/>
</dbReference>
<dbReference type="Pfam" id="PF00128">
    <property type="entry name" value="Alpha-amylase"/>
    <property type="match status" value="1"/>
</dbReference>
<dbReference type="InterPro" id="IPR006047">
    <property type="entry name" value="GH13_cat_dom"/>
</dbReference>
<dbReference type="Proteomes" id="UP001501009">
    <property type="component" value="Unassembled WGS sequence"/>
</dbReference>
<comment type="caution">
    <text evidence="3">The sequence shown here is derived from an EMBL/GenBank/DDBJ whole genome shotgun (WGS) entry which is preliminary data.</text>
</comment>
<evidence type="ECO:0000256" key="1">
    <source>
        <dbReference type="ARBA" id="ARBA00008061"/>
    </source>
</evidence>
<organism evidence="3 4">
    <name type="scientific">Streptomyces coacervatus</name>
    <dbReference type="NCBI Taxonomy" id="647381"/>
    <lineage>
        <taxon>Bacteria</taxon>
        <taxon>Bacillati</taxon>
        <taxon>Actinomycetota</taxon>
        <taxon>Actinomycetes</taxon>
        <taxon>Kitasatosporales</taxon>
        <taxon>Streptomycetaceae</taxon>
        <taxon>Streptomyces</taxon>
    </lineage>
</organism>
<proteinExistence type="inferred from homology"/>
<evidence type="ECO:0000313" key="4">
    <source>
        <dbReference type="Proteomes" id="UP001501009"/>
    </source>
</evidence>